<gene>
    <name evidence="2" type="ORF">Taro_023840</name>
</gene>
<sequence length="215" mass="24243">MPDVASLSTTETDPTDVKGGMNGTNDHEGNTRSYGMHSQKGHQLNDEPPDIQGQNHSSENHEEEHVASDDDNPVRRGRSKLERWTSHKERDYINSSIHSLSSSSKVGELEVNNDDISQHDELIKTEDNNILDSDIKDMEVAQVSDMTGKESDRHLDTVAKLKKRSERFKLPMPGDKETAMPRKSENETSLVQSETVADADIKHERPARKRRWSSS</sequence>
<evidence type="ECO:0000256" key="1">
    <source>
        <dbReference type="SAM" id="MobiDB-lite"/>
    </source>
</evidence>
<dbReference type="GO" id="GO:0003723">
    <property type="term" value="F:RNA binding"/>
    <property type="evidence" value="ECO:0007669"/>
    <property type="project" value="TreeGrafter"/>
</dbReference>
<dbReference type="AlphaFoldDB" id="A0A843VBZ2"/>
<feature type="region of interest" description="Disordered" evidence="1">
    <location>
        <begin position="1"/>
        <end position="107"/>
    </location>
</feature>
<dbReference type="GO" id="GO:0006397">
    <property type="term" value="P:mRNA processing"/>
    <property type="evidence" value="ECO:0007669"/>
    <property type="project" value="InterPro"/>
</dbReference>
<feature type="compositionally biased region" description="Basic and acidic residues" evidence="1">
    <location>
        <begin position="174"/>
        <end position="186"/>
    </location>
</feature>
<dbReference type="GO" id="GO:0016607">
    <property type="term" value="C:nuclear speck"/>
    <property type="evidence" value="ECO:0007669"/>
    <property type="project" value="TreeGrafter"/>
</dbReference>
<feature type="compositionally biased region" description="Basic residues" evidence="1">
    <location>
        <begin position="205"/>
        <end position="215"/>
    </location>
</feature>
<reference evidence="2" key="1">
    <citation type="submission" date="2017-07" db="EMBL/GenBank/DDBJ databases">
        <title>Taro Niue Genome Assembly and Annotation.</title>
        <authorList>
            <person name="Atibalentja N."/>
            <person name="Keating K."/>
            <person name="Fields C.J."/>
        </authorList>
    </citation>
    <scope>NUCLEOTIDE SEQUENCE</scope>
    <source>
        <strain evidence="2">Niue_2</strain>
        <tissue evidence="2">Leaf</tissue>
    </source>
</reference>
<feature type="compositionally biased region" description="Basic and acidic residues" evidence="1">
    <location>
        <begin position="58"/>
        <end position="92"/>
    </location>
</feature>
<feature type="region of interest" description="Disordered" evidence="1">
    <location>
        <begin position="144"/>
        <end position="215"/>
    </location>
</feature>
<dbReference type="PANTHER" id="PTHR36884:SF1">
    <property type="entry name" value="FIP1[V]-LIKE PROTEIN"/>
    <property type="match status" value="1"/>
</dbReference>
<feature type="compositionally biased region" description="Low complexity" evidence="1">
    <location>
        <begin position="95"/>
        <end position="104"/>
    </location>
</feature>
<dbReference type="OrthoDB" id="664200at2759"/>
<accession>A0A843VBZ2</accession>
<feature type="compositionally biased region" description="Basic and acidic residues" evidence="1">
    <location>
        <begin position="147"/>
        <end position="159"/>
    </location>
</feature>
<evidence type="ECO:0000313" key="3">
    <source>
        <dbReference type="Proteomes" id="UP000652761"/>
    </source>
</evidence>
<organism evidence="2 3">
    <name type="scientific">Colocasia esculenta</name>
    <name type="common">Wild taro</name>
    <name type="synonym">Arum esculentum</name>
    <dbReference type="NCBI Taxonomy" id="4460"/>
    <lineage>
        <taxon>Eukaryota</taxon>
        <taxon>Viridiplantae</taxon>
        <taxon>Streptophyta</taxon>
        <taxon>Embryophyta</taxon>
        <taxon>Tracheophyta</taxon>
        <taxon>Spermatophyta</taxon>
        <taxon>Magnoliopsida</taxon>
        <taxon>Liliopsida</taxon>
        <taxon>Araceae</taxon>
        <taxon>Aroideae</taxon>
        <taxon>Colocasieae</taxon>
        <taxon>Colocasia</taxon>
    </lineage>
</organism>
<dbReference type="InterPro" id="IPR044976">
    <property type="entry name" value="FIPS5/FIPS3-like"/>
</dbReference>
<dbReference type="PANTHER" id="PTHR36884">
    <property type="entry name" value="FIP1[III]-LIKE PROTEIN"/>
    <property type="match status" value="1"/>
</dbReference>
<dbReference type="EMBL" id="NMUH01001317">
    <property type="protein sequence ID" value="MQL91230.1"/>
    <property type="molecule type" value="Genomic_DNA"/>
</dbReference>
<keyword evidence="3" id="KW-1185">Reference proteome</keyword>
<name>A0A843VBZ2_COLES</name>
<dbReference type="Proteomes" id="UP000652761">
    <property type="component" value="Unassembled WGS sequence"/>
</dbReference>
<evidence type="ECO:0008006" key="4">
    <source>
        <dbReference type="Google" id="ProtNLM"/>
    </source>
</evidence>
<protein>
    <recommendedName>
        <fullName evidence="4">FIP1[V]-like protein</fullName>
    </recommendedName>
</protein>
<proteinExistence type="predicted"/>
<feature type="compositionally biased region" description="Polar residues" evidence="1">
    <location>
        <begin position="1"/>
        <end position="12"/>
    </location>
</feature>
<evidence type="ECO:0000313" key="2">
    <source>
        <dbReference type="EMBL" id="MQL91230.1"/>
    </source>
</evidence>
<comment type="caution">
    <text evidence="2">The sequence shown here is derived from an EMBL/GenBank/DDBJ whole genome shotgun (WGS) entry which is preliminary data.</text>
</comment>